<reference evidence="1 2" key="1">
    <citation type="journal article" date="2016" name="Nat. Commun.">
        <title>Thousands of microbial genomes shed light on interconnected biogeochemical processes in an aquifer system.</title>
        <authorList>
            <person name="Anantharaman K."/>
            <person name="Brown C.T."/>
            <person name="Hug L.A."/>
            <person name="Sharon I."/>
            <person name="Castelle C.J."/>
            <person name="Probst A.J."/>
            <person name="Thomas B.C."/>
            <person name="Singh A."/>
            <person name="Wilkins M.J."/>
            <person name="Karaoz U."/>
            <person name="Brodie E.L."/>
            <person name="Williams K.H."/>
            <person name="Hubbard S.S."/>
            <person name="Banfield J.F."/>
        </authorList>
    </citation>
    <scope>NUCLEOTIDE SEQUENCE [LARGE SCALE GENOMIC DNA]</scope>
</reference>
<name>A0A1F5TGC5_9BACT</name>
<proteinExistence type="predicted"/>
<evidence type="ECO:0000313" key="1">
    <source>
        <dbReference type="EMBL" id="OGF37978.1"/>
    </source>
</evidence>
<gene>
    <name evidence="1" type="ORF">A2482_01555</name>
</gene>
<evidence type="ECO:0000313" key="2">
    <source>
        <dbReference type="Proteomes" id="UP000178656"/>
    </source>
</evidence>
<accession>A0A1F5TGC5</accession>
<dbReference type="Proteomes" id="UP000178656">
    <property type="component" value="Unassembled WGS sequence"/>
</dbReference>
<organism evidence="1 2">
    <name type="scientific">Candidatus Falkowbacteria bacterium RIFOXYC2_FULL_48_21</name>
    <dbReference type="NCBI Taxonomy" id="1798005"/>
    <lineage>
        <taxon>Bacteria</taxon>
        <taxon>Candidatus Falkowiibacteriota</taxon>
    </lineage>
</organism>
<dbReference type="EMBL" id="MFGM01000011">
    <property type="protein sequence ID" value="OGF37978.1"/>
    <property type="molecule type" value="Genomic_DNA"/>
</dbReference>
<protein>
    <submittedName>
        <fullName evidence="1">Uncharacterized protein</fullName>
    </submittedName>
</protein>
<sequence length="202" mass="22748">MFEKKVGGASEKQELAGMVRSFSRADVEGFSVPELERNIVLPAGFYQATAQIARAERESRGVMLASVVRSEGKDFYVVEYMQTLGYGDKVSVFPSEEKRQAFIKMMQERGMGMKLVEYHSHTVGTGSIWRNRFSDGDFYTIEKMLAKNPDYMHVLFTPTNILTLSQKAAAFKLARGNQDALAAAMEKFESWQEVFSTYSSKG</sequence>
<dbReference type="AlphaFoldDB" id="A0A1F5TGC5"/>
<comment type="caution">
    <text evidence="1">The sequence shown here is derived from an EMBL/GenBank/DDBJ whole genome shotgun (WGS) entry which is preliminary data.</text>
</comment>